<reference evidence="2 3" key="1">
    <citation type="submission" date="2021-06" db="EMBL/GenBank/DDBJ databases">
        <title>Caerostris darwini draft genome.</title>
        <authorList>
            <person name="Kono N."/>
            <person name="Arakawa K."/>
        </authorList>
    </citation>
    <scope>NUCLEOTIDE SEQUENCE [LARGE SCALE GENOMIC DNA]</scope>
</reference>
<organism evidence="2 3">
    <name type="scientific">Caerostris darwini</name>
    <dbReference type="NCBI Taxonomy" id="1538125"/>
    <lineage>
        <taxon>Eukaryota</taxon>
        <taxon>Metazoa</taxon>
        <taxon>Ecdysozoa</taxon>
        <taxon>Arthropoda</taxon>
        <taxon>Chelicerata</taxon>
        <taxon>Arachnida</taxon>
        <taxon>Araneae</taxon>
        <taxon>Araneomorphae</taxon>
        <taxon>Entelegynae</taxon>
        <taxon>Araneoidea</taxon>
        <taxon>Araneidae</taxon>
        <taxon>Caerostris</taxon>
    </lineage>
</organism>
<proteinExistence type="predicted"/>
<keyword evidence="3" id="KW-1185">Reference proteome</keyword>
<sequence length="151" mass="17275">MDATRHDSLIEARALFFWGRSVMDINRSRLIQFPATDHSHDPKHLPGKNERNGNPTSGRNHPQMGPQPDGQEPSSVPSSLCRLKKKARERARGGDYEKAEKSWLRGSFPHVTVPCHEVGEGRKKILKCSKWRRYLEETAAEECSWDRRMAA</sequence>
<dbReference type="AlphaFoldDB" id="A0AAV4WMQ5"/>
<feature type="compositionally biased region" description="Basic and acidic residues" evidence="1">
    <location>
        <begin position="90"/>
        <end position="99"/>
    </location>
</feature>
<name>A0AAV4WMQ5_9ARAC</name>
<accession>A0AAV4WMQ5</accession>
<feature type="compositionally biased region" description="Basic and acidic residues" evidence="1">
    <location>
        <begin position="37"/>
        <end position="51"/>
    </location>
</feature>
<evidence type="ECO:0000313" key="3">
    <source>
        <dbReference type="Proteomes" id="UP001054837"/>
    </source>
</evidence>
<evidence type="ECO:0000256" key="1">
    <source>
        <dbReference type="SAM" id="MobiDB-lite"/>
    </source>
</evidence>
<comment type="caution">
    <text evidence="2">The sequence shown here is derived from an EMBL/GenBank/DDBJ whole genome shotgun (WGS) entry which is preliminary data.</text>
</comment>
<evidence type="ECO:0000313" key="2">
    <source>
        <dbReference type="EMBL" id="GIY83603.1"/>
    </source>
</evidence>
<gene>
    <name evidence="2" type="ORF">CDAR_32391</name>
</gene>
<feature type="region of interest" description="Disordered" evidence="1">
    <location>
        <begin position="35"/>
        <end position="99"/>
    </location>
</feature>
<dbReference type="Proteomes" id="UP001054837">
    <property type="component" value="Unassembled WGS sequence"/>
</dbReference>
<dbReference type="EMBL" id="BPLQ01014835">
    <property type="protein sequence ID" value="GIY83603.1"/>
    <property type="molecule type" value="Genomic_DNA"/>
</dbReference>
<protein>
    <submittedName>
        <fullName evidence="2">Uncharacterized protein</fullName>
    </submittedName>
</protein>